<dbReference type="EMBL" id="BJWG01000002">
    <property type="protein sequence ID" value="GEL94083.1"/>
    <property type="molecule type" value="Genomic_DNA"/>
</dbReference>
<keyword evidence="2" id="KW-1185">Reference proteome</keyword>
<dbReference type="OrthoDB" id="4829675at2"/>
<evidence type="ECO:0000313" key="2">
    <source>
        <dbReference type="Proteomes" id="UP000321720"/>
    </source>
</evidence>
<sequence>MTDPTADESRTAMLAGLESFTQRTEASLARLRDIQTQIDALVAPPQPTAVHAEMDADGLVTELTIDRDLPPDELEHEIALAISDATRRRPAMDPEALRTQARAVRAEGVSIEALLQRVLTGNGTFTGASSATEPEPHWNQRRTVAVTVQSGVVRGIRCDHRWLGSSMRDAVAREVRDTVNDAVRADGAAGGL</sequence>
<dbReference type="Proteomes" id="UP000321720">
    <property type="component" value="Unassembled WGS sequence"/>
</dbReference>
<organism evidence="1 2">
    <name type="scientific">Cellulomonas composti</name>
    <dbReference type="NCBI Taxonomy" id="266130"/>
    <lineage>
        <taxon>Bacteria</taxon>
        <taxon>Bacillati</taxon>
        <taxon>Actinomycetota</taxon>
        <taxon>Actinomycetes</taxon>
        <taxon>Micrococcales</taxon>
        <taxon>Cellulomonadaceae</taxon>
        <taxon>Cellulomonas</taxon>
    </lineage>
</organism>
<comment type="caution">
    <text evidence="1">The sequence shown here is derived from an EMBL/GenBank/DDBJ whole genome shotgun (WGS) entry which is preliminary data.</text>
</comment>
<reference evidence="1 2" key="1">
    <citation type="submission" date="2019-07" db="EMBL/GenBank/DDBJ databases">
        <title>Whole genome shotgun sequence of Cellulomonas composti NBRC 100758.</title>
        <authorList>
            <person name="Hosoyama A."/>
            <person name="Uohara A."/>
            <person name="Ohji S."/>
            <person name="Ichikawa N."/>
        </authorList>
    </citation>
    <scope>NUCLEOTIDE SEQUENCE [LARGE SCALE GENOMIC DNA]</scope>
    <source>
        <strain evidence="1 2">NBRC 100758</strain>
    </source>
</reference>
<gene>
    <name evidence="1" type="ORF">CCO02nite_07410</name>
</gene>
<accession>A0A511J8N5</accession>
<evidence type="ECO:0000313" key="1">
    <source>
        <dbReference type="EMBL" id="GEL94083.1"/>
    </source>
</evidence>
<proteinExistence type="predicted"/>
<protein>
    <submittedName>
        <fullName evidence="1">Uncharacterized protein</fullName>
    </submittedName>
</protein>
<name>A0A511J8N5_9CELL</name>
<dbReference type="RefSeq" id="WP_146841688.1">
    <property type="nucleotide sequence ID" value="NZ_BJWG01000002.1"/>
</dbReference>
<dbReference type="AlphaFoldDB" id="A0A511J8N5"/>